<dbReference type="InterPro" id="IPR059000">
    <property type="entry name" value="ATPase_P-type_domA"/>
</dbReference>
<comment type="caution">
    <text evidence="18">The sequence shown here is derived from an EMBL/GenBank/DDBJ whole genome shotgun (WGS) entry which is preliminary data.</text>
</comment>
<dbReference type="Gene3D" id="3.40.1110.10">
    <property type="entry name" value="Calcium-transporting ATPase, cytoplasmic domain N"/>
    <property type="match status" value="1"/>
</dbReference>
<dbReference type="NCBIfam" id="TIGR01525">
    <property type="entry name" value="ATPase-IB_hvy"/>
    <property type="match status" value="1"/>
</dbReference>
<dbReference type="NCBIfam" id="TIGR00003">
    <property type="entry name" value="copper ion binding protein"/>
    <property type="match status" value="3"/>
</dbReference>
<dbReference type="GO" id="GO:0005507">
    <property type="term" value="F:copper ion binding"/>
    <property type="evidence" value="ECO:0007669"/>
    <property type="project" value="InterPro"/>
</dbReference>
<dbReference type="InterPro" id="IPR027256">
    <property type="entry name" value="P-typ_ATPase_IB"/>
</dbReference>
<dbReference type="NCBIfam" id="TIGR01494">
    <property type="entry name" value="ATPase_P-type"/>
    <property type="match status" value="2"/>
</dbReference>
<dbReference type="SUPFAM" id="SSF81653">
    <property type="entry name" value="Calcium ATPase, transduction domain A"/>
    <property type="match status" value="1"/>
</dbReference>
<feature type="transmembrane region" description="Helical" evidence="16">
    <location>
        <begin position="472"/>
        <end position="492"/>
    </location>
</feature>
<keyword evidence="13" id="KW-0406">Ion transport</keyword>
<evidence type="ECO:0000256" key="9">
    <source>
        <dbReference type="ARBA" id="ARBA00022840"/>
    </source>
</evidence>
<sequence length="1148" mass="123956">MDDIHEQAATIIEDLGMQEIGKLRHQQYLSPSTSSAVITLPVKGMSCMSCVNSITNALKATPGINNITVSLKDENATVEYDPSRLTVNKIAEMIEDCGFDVPMSAANTDPVKTITLPVTGMTCQSCVKSITNSLSLHGGIRTVNVSLENENATIEYDEITISKSEIIQIIEDCGFEVNQPSTTIAFTTKSLASPGDATFTTVTLKSPSHLRKSFSEQSSTKSELTPADGDIKVGQLRVQGMTCASCVSSIEKALRPTLGIRSIKVSLLAERATVEYDSVVLSEEKIADLIDAIGFTATPIKQQKEDTVELTIFGMNIEADVTGVRRELLNINGIISASINLSDGKASIQYDKEMLGIRDIVTAIEGLGFNALVTDDSHNVQLESLSRTREIKEWREAFHKSLIFAVPVFIICMILPEFEWGARLTNIKLMHGIYSGDIVSLILTIPVQFGVGKRFYTSSYKALKHGSATMDVLIALSTTCAFIFSCLAMLYALCAPQNDKPSTVFDTSTMIITFVTFGRYLENMAKGKTSAALSKLMSLTPSTTTVITRDSKTGEVTSEKRVPTELIQVGDIIKIIPGDKIPADGTIISGSSIVDESMVTGEAVPIRRQKGEAVLGGTVNTLGTFEMKVSRAGNDTALSQIVKLVEEAQTSKAPIQAVADAVAGYFVPIVIALGLLTFVTWMILSQILDPLPMIFSHDKSYFMVCLQLCISVIVVACPCALGLSTPTAVMVGTGVGAENGILIKGGGPLELSQKVTDVVFDKTGTLTKGQLDVADYVLMSDSIQLTKETFFAIVGAAESSSEHPLGRAIAEHGKTLLGISFYDADVSNFEVVGGMGIQCDLVLNPSSIPMNNQLPNKSGVNSSSYNVIIGNKKFLQEYHRINIPRSVFDTEESHERQGRTAVLVAINNSFTGMIFLSDTIKPETFITVAALQKMGVSVSMVTGDQELTAQSIASQCGITQVHAGVSPNGKRLIIQSLQKQSAKGNIVAMVGDGINDSPALAAADIGIALCSGTDIAMEAADMVLMRNDLLDVVAALDLSRTIFRRIRMNFVWASLYNVLMIPLAMGLFIPWGWHLHPMMAGAAMAASSVSVVCSSLMLKWWRKPIWEENKAAGTVERVKTKNILWEALDRWGKKRGYNRLPQDNIDLV</sequence>
<reference evidence="18" key="1">
    <citation type="submission" date="2021-06" db="EMBL/GenBank/DDBJ databases">
        <authorList>
            <person name="Kallberg Y."/>
            <person name="Tangrot J."/>
            <person name="Rosling A."/>
        </authorList>
    </citation>
    <scope>NUCLEOTIDE SEQUENCE</scope>
    <source>
        <strain evidence="18">BR232B</strain>
    </source>
</reference>
<feature type="domain" description="HMA" evidence="17">
    <location>
        <begin position="112"/>
        <end position="178"/>
    </location>
</feature>
<evidence type="ECO:0000256" key="12">
    <source>
        <dbReference type="ARBA" id="ARBA00023008"/>
    </source>
</evidence>
<dbReference type="FunFam" id="3.40.50.1000:FF:000144">
    <property type="entry name" value="copper-transporting ATPase 1 isoform X2"/>
    <property type="match status" value="1"/>
</dbReference>
<evidence type="ECO:0000256" key="1">
    <source>
        <dbReference type="ARBA" id="ARBA00004127"/>
    </source>
</evidence>
<evidence type="ECO:0000313" key="19">
    <source>
        <dbReference type="Proteomes" id="UP000789739"/>
    </source>
</evidence>
<evidence type="ECO:0000256" key="11">
    <source>
        <dbReference type="ARBA" id="ARBA00022989"/>
    </source>
</evidence>
<feature type="transmembrane region" description="Helical" evidence="16">
    <location>
        <begin position="1079"/>
        <end position="1101"/>
    </location>
</feature>
<keyword evidence="7 16" id="KW-0547">Nucleotide-binding</keyword>
<dbReference type="InterPro" id="IPR023298">
    <property type="entry name" value="ATPase_P-typ_TM_dom_sf"/>
</dbReference>
<dbReference type="Gene3D" id="2.70.150.10">
    <property type="entry name" value="Calcium-transporting ATPase, cytoplasmic transduction domain A"/>
    <property type="match status" value="1"/>
</dbReference>
<keyword evidence="19" id="KW-1185">Reference proteome</keyword>
<dbReference type="PROSITE" id="PS50846">
    <property type="entry name" value="HMA_2"/>
    <property type="match status" value="4"/>
</dbReference>
<dbReference type="InterPro" id="IPR006121">
    <property type="entry name" value="HMA_dom"/>
</dbReference>
<dbReference type="InterPro" id="IPR006122">
    <property type="entry name" value="HMA_Cu_ion-bd"/>
</dbReference>
<evidence type="ECO:0000256" key="16">
    <source>
        <dbReference type="RuleBase" id="RU362081"/>
    </source>
</evidence>
<dbReference type="Pfam" id="PF00122">
    <property type="entry name" value="E1-E2_ATPase"/>
    <property type="match status" value="1"/>
</dbReference>
<evidence type="ECO:0000256" key="7">
    <source>
        <dbReference type="ARBA" id="ARBA00022741"/>
    </source>
</evidence>
<evidence type="ECO:0000256" key="10">
    <source>
        <dbReference type="ARBA" id="ARBA00022967"/>
    </source>
</evidence>
<evidence type="ECO:0000256" key="14">
    <source>
        <dbReference type="ARBA" id="ARBA00023136"/>
    </source>
</evidence>
<comment type="subcellular location">
    <subcellularLocation>
        <location evidence="1">Endomembrane system</location>
        <topology evidence="1">Multi-pass membrane protein</topology>
    </subcellularLocation>
    <subcellularLocation>
        <location evidence="16">Membrane</location>
    </subcellularLocation>
</comment>
<keyword evidence="12" id="KW-0186">Copper</keyword>
<dbReference type="GO" id="GO:0016887">
    <property type="term" value="F:ATP hydrolysis activity"/>
    <property type="evidence" value="ECO:0007669"/>
    <property type="project" value="InterPro"/>
</dbReference>
<dbReference type="InterPro" id="IPR018303">
    <property type="entry name" value="ATPase_P-typ_P_site"/>
</dbReference>
<evidence type="ECO:0000256" key="3">
    <source>
        <dbReference type="ARBA" id="ARBA00022448"/>
    </source>
</evidence>
<dbReference type="SUPFAM" id="SSF56784">
    <property type="entry name" value="HAD-like"/>
    <property type="match status" value="1"/>
</dbReference>
<feature type="domain" description="HMA" evidence="17">
    <location>
        <begin position="306"/>
        <end position="372"/>
    </location>
</feature>
<dbReference type="PRINTS" id="PR00943">
    <property type="entry name" value="CUATPASE"/>
</dbReference>
<dbReference type="AlphaFoldDB" id="A0A9N9C4S5"/>
<dbReference type="PROSITE" id="PS01047">
    <property type="entry name" value="HMA_1"/>
    <property type="match status" value="3"/>
</dbReference>
<dbReference type="InterPro" id="IPR023299">
    <property type="entry name" value="ATPase_P-typ_cyto_dom_N"/>
</dbReference>
<keyword evidence="3" id="KW-0813">Transport</keyword>
<feature type="transmembrane region" description="Helical" evidence="16">
    <location>
        <begin position="504"/>
        <end position="521"/>
    </location>
</feature>
<keyword evidence="6" id="KW-0677">Repeat</keyword>
<feature type="domain" description="HMA" evidence="17">
    <location>
        <begin position="36"/>
        <end position="102"/>
    </location>
</feature>
<dbReference type="SUPFAM" id="SSF55008">
    <property type="entry name" value="HMA, heavy metal-associated domain"/>
    <property type="match status" value="4"/>
</dbReference>
<dbReference type="CDD" id="cd00371">
    <property type="entry name" value="HMA"/>
    <property type="match status" value="4"/>
</dbReference>
<dbReference type="GO" id="GO:0012505">
    <property type="term" value="C:endomembrane system"/>
    <property type="evidence" value="ECO:0007669"/>
    <property type="project" value="UniProtKB-SubCell"/>
</dbReference>
<feature type="transmembrane region" description="Helical" evidence="16">
    <location>
        <begin position="397"/>
        <end position="416"/>
    </location>
</feature>
<keyword evidence="14 16" id="KW-0472">Membrane</keyword>
<organism evidence="18 19">
    <name type="scientific">Paraglomus brasilianum</name>
    <dbReference type="NCBI Taxonomy" id="144538"/>
    <lineage>
        <taxon>Eukaryota</taxon>
        <taxon>Fungi</taxon>
        <taxon>Fungi incertae sedis</taxon>
        <taxon>Mucoromycota</taxon>
        <taxon>Glomeromycotina</taxon>
        <taxon>Glomeromycetes</taxon>
        <taxon>Paraglomerales</taxon>
        <taxon>Paraglomeraceae</taxon>
        <taxon>Paraglomus</taxon>
    </lineage>
</organism>
<proteinExistence type="inferred from homology"/>
<dbReference type="Pfam" id="PF00702">
    <property type="entry name" value="Hydrolase"/>
    <property type="match status" value="1"/>
</dbReference>
<dbReference type="OrthoDB" id="432719at2759"/>
<dbReference type="PANTHER" id="PTHR46594:SF4">
    <property type="entry name" value="P-TYPE CATION-TRANSPORTING ATPASE"/>
    <property type="match status" value="1"/>
</dbReference>
<evidence type="ECO:0000256" key="15">
    <source>
        <dbReference type="ARBA" id="ARBA00080126"/>
    </source>
</evidence>
<evidence type="ECO:0000256" key="8">
    <source>
        <dbReference type="ARBA" id="ARBA00022796"/>
    </source>
</evidence>
<evidence type="ECO:0000313" key="18">
    <source>
        <dbReference type="EMBL" id="CAG8590689.1"/>
    </source>
</evidence>
<dbReference type="InterPro" id="IPR008250">
    <property type="entry name" value="ATPase_P-typ_transduc_dom_A_sf"/>
</dbReference>
<dbReference type="InterPro" id="IPR017969">
    <property type="entry name" value="Heavy-metal-associated_CS"/>
</dbReference>
<keyword evidence="5 16" id="KW-0479">Metal-binding</keyword>
<dbReference type="SFLD" id="SFLDF00027">
    <property type="entry name" value="p-type_atpase"/>
    <property type="match status" value="1"/>
</dbReference>
<name>A0A9N9C4S5_9GLOM</name>
<evidence type="ECO:0000256" key="2">
    <source>
        <dbReference type="ARBA" id="ARBA00012517"/>
    </source>
</evidence>
<feature type="transmembrane region" description="Helical" evidence="16">
    <location>
        <begin position="700"/>
        <end position="723"/>
    </location>
</feature>
<evidence type="ECO:0000256" key="4">
    <source>
        <dbReference type="ARBA" id="ARBA00022692"/>
    </source>
</evidence>
<dbReference type="GO" id="GO:0005524">
    <property type="term" value="F:ATP binding"/>
    <property type="evidence" value="ECO:0007669"/>
    <property type="project" value="UniProtKB-UniRule"/>
</dbReference>
<dbReference type="EC" id="7.2.2.8" evidence="2"/>
<dbReference type="CDD" id="cd02094">
    <property type="entry name" value="P-type_ATPase_Cu-like"/>
    <property type="match status" value="1"/>
</dbReference>
<dbReference type="SUPFAM" id="SSF81665">
    <property type="entry name" value="Calcium ATPase, transmembrane domain M"/>
    <property type="match status" value="1"/>
</dbReference>
<keyword evidence="4 16" id="KW-0812">Transmembrane</keyword>
<dbReference type="PRINTS" id="PR00119">
    <property type="entry name" value="CATATPASE"/>
</dbReference>
<dbReference type="PROSITE" id="PS00154">
    <property type="entry name" value="ATPASE_E1_E2"/>
    <property type="match status" value="1"/>
</dbReference>
<dbReference type="Pfam" id="PF00403">
    <property type="entry name" value="HMA"/>
    <property type="match status" value="4"/>
</dbReference>
<dbReference type="InterPro" id="IPR023214">
    <property type="entry name" value="HAD_sf"/>
</dbReference>
<dbReference type="InterPro" id="IPR044492">
    <property type="entry name" value="P_typ_ATPase_HD_dom"/>
</dbReference>
<dbReference type="GO" id="GO:0016020">
    <property type="term" value="C:membrane"/>
    <property type="evidence" value="ECO:0007669"/>
    <property type="project" value="UniProtKB-SubCell"/>
</dbReference>
<dbReference type="Gene3D" id="3.30.70.100">
    <property type="match status" value="4"/>
</dbReference>
<evidence type="ECO:0000256" key="5">
    <source>
        <dbReference type="ARBA" id="ARBA00022723"/>
    </source>
</evidence>
<dbReference type="PANTHER" id="PTHR46594">
    <property type="entry name" value="P-TYPE CATION-TRANSPORTING ATPASE"/>
    <property type="match status" value="1"/>
</dbReference>
<dbReference type="FunFam" id="2.70.150.10:FF:000002">
    <property type="entry name" value="Copper-transporting ATPase 1, putative"/>
    <property type="match status" value="1"/>
</dbReference>
<evidence type="ECO:0000256" key="6">
    <source>
        <dbReference type="ARBA" id="ARBA00022737"/>
    </source>
</evidence>
<dbReference type="InterPro" id="IPR036412">
    <property type="entry name" value="HAD-like_sf"/>
</dbReference>
<feature type="transmembrane region" description="Helical" evidence="16">
    <location>
        <begin position="431"/>
        <end position="451"/>
    </location>
</feature>
<dbReference type="InterPro" id="IPR001757">
    <property type="entry name" value="P_typ_ATPase"/>
</dbReference>
<evidence type="ECO:0000256" key="13">
    <source>
        <dbReference type="ARBA" id="ARBA00023065"/>
    </source>
</evidence>
<evidence type="ECO:0000259" key="17">
    <source>
        <dbReference type="PROSITE" id="PS50846"/>
    </source>
</evidence>
<feature type="transmembrane region" description="Helical" evidence="16">
    <location>
        <begin position="1050"/>
        <end position="1073"/>
    </location>
</feature>
<dbReference type="Gene3D" id="3.40.50.1000">
    <property type="entry name" value="HAD superfamily/HAD-like"/>
    <property type="match status" value="1"/>
</dbReference>
<keyword evidence="10" id="KW-1278">Translocase</keyword>
<comment type="similarity">
    <text evidence="16">Belongs to the cation transport ATPase (P-type) (TC 3.A.3) family. Type IB subfamily.</text>
</comment>
<gene>
    <name evidence="18" type="ORF">PBRASI_LOCUS7108</name>
</gene>
<dbReference type="FunFam" id="3.30.70.100:FF:000043">
    <property type="entry name" value="Copper-transporting ATPase 2"/>
    <property type="match status" value="1"/>
</dbReference>
<feature type="transmembrane region" description="Helical" evidence="16">
    <location>
        <begin position="662"/>
        <end position="688"/>
    </location>
</feature>
<keyword evidence="9 16" id="KW-0067">ATP-binding</keyword>
<dbReference type="InterPro" id="IPR036163">
    <property type="entry name" value="HMA_dom_sf"/>
</dbReference>
<dbReference type="Proteomes" id="UP000789739">
    <property type="component" value="Unassembled WGS sequence"/>
</dbReference>
<protein>
    <recommendedName>
        <fullName evidence="2">P-type Cu(+) transporter</fullName>
        <ecNumber evidence="2">7.2.2.8</ecNumber>
    </recommendedName>
    <alternativeName>
        <fullName evidence="15">Cu(2+)-ATPase</fullName>
    </alternativeName>
</protein>
<accession>A0A9N9C4S5</accession>
<keyword evidence="8" id="KW-0187">Copper transport</keyword>
<dbReference type="EMBL" id="CAJVPI010001038">
    <property type="protein sequence ID" value="CAG8590689.1"/>
    <property type="molecule type" value="Genomic_DNA"/>
</dbReference>
<keyword evidence="11 16" id="KW-1133">Transmembrane helix</keyword>
<dbReference type="SFLD" id="SFLDG00002">
    <property type="entry name" value="C1.7:_P-type_atpase_like"/>
    <property type="match status" value="1"/>
</dbReference>
<dbReference type="FunFam" id="3.30.70.100:FF:000001">
    <property type="entry name" value="ATPase copper transporting beta"/>
    <property type="match status" value="3"/>
</dbReference>
<dbReference type="PRINTS" id="PR00942">
    <property type="entry name" value="CUATPASEI"/>
</dbReference>
<feature type="domain" description="HMA" evidence="17">
    <location>
        <begin position="232"/>
        <end position="298"/>
    </location>
</feature>
<dbReference type="GO" id="GO:0140581">
    <property type="term" value="F:P-type monovalent copper transporter activity"/>
    <property type="evidence" value="ECO:0007669"/>
    <property type="project" value="UniProtKB-EC"/>
</dbReference>
<dbReference type="SFLD" id="SFLDS00003">
    <property type="entry name" value="Haloacid_Dehalogenase"/>
    <property type="match status" value="1"/>
</dbReference>